<dbReference type="AlphaFoldDB" id="A0A1E5V9W0"/>
<dbReference type="InterPro" id="IPR002182">
    <property type="entry name" value="NB-ARC"/>
</dbReference>
<organism evidence="2 3">
    <name type="scientific">Dichanthelium oligosanthes</name>
    <dbReference type="NCBI Taxonomy" id="888268"/>
    <lineage>
        <taxon>Eukaryota</taxon>
        <taxon>Viridiplantae</taxon>
        <taxon>Streptophyta</taxon>
        <taxon>Embryophyta</taxon>
        <taxon>Tracheophyta</taxon>
        <taxon>Spermatophyta</taxon>
        <taxon>Magnoliopsida</taxon>
        <taxon>Liliopsida</taxon>
        <taxon>Poales</taxon>
        <taxon>Poaceae</taxon>
        <taxon>PACMAD clade</taxon>
        <taxon>Panicoideae</taxon>
        <taxon>Panicodae</taxon>
        <taxon>Paniceae</taxon>
        <taxon>Dichantheliinae</taxon>
        <taxon>Dichanthelium</taxon>
    </lineage>
</organism>
<evidence type="ECO:0000259" key="1">
    <source>
        <dbReference type="Pfam" id="PF00931"/>
    </source>
</evidence>
<reference evidence="2 3" key="1">
    <citation type="submission" date="2016-09" db="EMBL/GenBank/DDBJ databases">
        <title>The draft genome of Dichanthelium oligosanthes: A C3 panicoid grass species.</title>
        <authorList>
            <person name="Studer A.J."/>
            <person name="Schnable J.C."/>
            <person name="Brutnell T.P."/>
        </authorList>
    </citation>
    <scope>NUCLEOTIDE SEQUENCE [LARGE SCALE GENOMIC DNA]</scope>
    <source>
        <strain evidence="3">cv. Kellogg 1175</strain>
        <tissue evidence="2">Leaf</tissue>
    </source>
</reference>
<dbReference type="STRING" id="888268.A0A1E5V9W0"/>
<dbReference type="PANTHER" id="PTHR36766:SF64">
    <property type="entry name" value="OS12G0206100 PROTEIN"/>
    <property type="match status" value="1"/>
</dbReference>
<dbReference type="EMBL" id="LWDX02046757">
    <property type="protein sequence ID" value="OEL21950.1"/>
    <property type="molecule type" value="Genomic_DNA"/>
</dbReference>
<dbReference type="Proteomes" id="UP000095767">
    <property type="component" value="Unassembled WGS sequence"/>
</dbReference>
<protein>
    <recommendedName>
        <fullName evidence="1">NB-ARC domain-containing protein</fullName>
    </recommendedName>
</protein>
<keyword evidence="3" id="KW-1185">Reference proteome</keyword>
<evidence type="ECO:0000313" key="3">
    <source>
        <dbReference type="Proteomes" id="UP000095767"/>
    </source>
</evidence>
<dbReference type="Gene3D" id="3.40.50.300">
    <property type="entry name" value="P-loop containing nucleotide triphosphate hydrolases"/>
    <property type="match status" value="1"/>
</dbReference>
<comment type="caution">
    <text evidence="2">The sequence shown here is derived from an EMBL/GenBank/DDBJ whole genome shotgun (WGS) entry which is preliminary data.</text>
</comment>
<dbReference type="InterPro" id="IPR027417">
    <property type="entry name" value="P-loop_NTPase"/>
</dbReference>
<dbReference type="SUPFAM" id="SSF52540">
    <property type="entry name" value="P-loop containing nucleoside triphosphate hydrolases"/>
    <property type="match status" value="1"/>
</dbReference>
<dbReference type="Pfam" id="PF00931">
    <property type="entry name" value="NB-ARC"/>
    <property type="match status" value="1"/>
</dbReference>
<dbReference type="PANTHER" id="PTHR36766">
    <property type="entry name" value="PLANT BROAD-SPECTRUM MILDEW RESISTANCE PROTEIN RPW8"/>
    <property type="match status" value="1"/>
</dbReference>
<name>A0A1E5V9W0_9POAL</name>
<dbReference type="GO" id="GO:0043531">
    <property type="term" value="F:ADP binding"/>
    <property type="evidence" value="ECO:0007669"/>
    <property type="project" value="InterPro"/>
</dbReference>
<accession>A0A1E5V9W0</accession>
<feature type="domain" description="NB-ARC" evidence="1">
    <location>
        <begin position="79"/>
        <end position="181"/>
    </location>
</feature>
<proteinExistence type="predicted"/>
<sequence>MKEVKTAAYQAADVLDNFEYEALRREAQNRRPITGKREPVGPHQALCRQTHSALVEFTEIFGRDDGKKLVVKLLLDQQHHQNVQVLPIIGIGGLGKTTLAKIVYNDNCVQNHFELKMWHCASENFEATAVVRSTIELASNGRCDLPDTMELLRQRLQEVIARKSFLLVLDDVWNEDQQKWEDDLKPLLCSIGGMGSVIVVTI</sequence>
<dbReference type="OrthoDB" id="786390at2759"/>
<evidence type="ECO:0000313" key="2">
    <source>
        <dbReference type="EMBL" id="OEL21950.1"/>
    </source>
</evidence>
<dbReference type="PRINTS" id="PR00364">
    <property type="entry name" value="DISEASERSIST"/>
</dbReference>
<gene>
    <name evidence="2" type="ORF">BAE44_0017032</name>
</gene>